<dbReference type="EMBL" id="JAPPUX010000001">
    <property type="protein sequence ID" value="MCY4725080.1"/>
    <property type="molecule type" value="Genomic_DNA"/>
</dbReference>
<accession>A0ABT4C800</accession>
<reference evidence="1" key="1">
    <citation type="submission" date="2022-08" db="EMBL/GenBank/DDBJ databases">
        <title>Genome sequencing of Nocardioides sp. STR2.</title>
        <authorList>
            <person name="So Y."/>
        </authorList>
    </citation>
    <scope>NUCLEOTIDE SEQUENCE</scope>
    <source>
        <strain evidence="1">STR2</strain>
    </source>
</reference>
<dbReference type="RefSeq" id="WP_268109897.1">
    <property type="nucleotide sequence ID" value="NZ_JAPPUX010000001.1"/>
</dbReference>
<dbReference type="Proteomes" id="UP001074726">
    <property type="component" value="Unassembled WGS sequence"/>
</dbReference>
<evidence type="ECO:0000313" key="2">
    <source>
        <dbReference type="Proteomes" id="UP001074726"/>
    </source>
</evidence>
<sequence>MAGLVVLVLCTLMLGAAVGLALCQAEIGRAVRRVRAHLSPPPPAPSAPAIEEVAAALRRVRREVLAPVPGTPMARRRGTMAAYDDLLGQAARALGVTDLVTDLREGTDREAERLRLEHLLREAGLVIDQPRSDRR</sequence>
<organism evidence="1 2">
    <name type="scientific">Nocardioides pini</name>
    <dbReference type="NCBI Taxonomy" id="2975053"/>
    <lineage>
        <taxon>Bacteria</taxon>
        <taxon>Bacillati</taxon>
        <taxon>Actinomycetota</taxon>
        <taxon>Actinomycetes</taxon>
        <taxon>Propionibacteriales</taxon>
        <taxon>Nocardioidaceae</taxon>
        <taxon>Nocardioides</taxon>
    </lineage>
</organism>
<proteinExistence type="predicted"/>
<comment type="caution">
    <text evidence="1">The sequence shown here is derived from an EMBL/GenBank/DDBJ whole genome shotgun (WGS) entry which is preliminary data.</text>
</comment>
<name>A0ABT4C800_9ACTN</name>
<evidence type="ECO:0000313" key="1">
    <source>
        <dbReference type="EMBL" id="MCY4725080.1"/>
    </source>
</evidence>
<gene>
    <name evidence="1" type="ORF">NYO98_02240</name>
</gene>
<keyword evidence="2" id="KW-1185">Reference proteome</keyword>
<protein>
    <submittedName>
        <fullName evidence="1">Uncharacterized protein</fullName>
    </submittedName>
</protein>